<name>E4RKI6_HALHG</name>
<dbReference type="RefSeq" id="WP_013405776.1">
    <property type="nucleotide sequence ID" value="NC_014654.1"/>
</dbReference>
<dbReference type="InterPro" id="IPR037682">
    <property type="entry name" value="TonB_C"/>
</dbReference>
<dbReference type="AlphaFoldDB" id="E4RKI6"/>
<evidence type="ECO:0000256" key="2">
    <source>
        <dbReference type="ARBA" id="ARBA00022692"/>
    </source>
</evidence>
<evidence type="ECO:0000256" key="3">
    <source>
        <dbReference type="ARBA" id="ARBA00022989"/>
    </source>
</evidence>
<accession>E4RKI6</accession>
<keyword evidence="3 6" id="KW-1133">Transmembrane helix</keyword>
<gene>
    <name evidence="8" type="ordered locus">Halsa_1267</name>
</gene>
<evidence type="ECO:0000313" key="8">
    <source>
        <dbReference type="EMBL" id="ADQ14695.1"/>
    </source>
</evidence>
<protein>
    <submittedName>
        <fullName evidence="8">TonB family protein</fullName>
    </submittedName>
</protein>
<reference evidence="8 9" key="1">
    <citation type="submission" date="2010-11" db="EMBL/GenBank/DDBJ databases">
        <title>Complete sequence of Halanaerobium sp. sapolanicus.</title>
        <authorList>
            <consortium name="US DOE Joint Genome Institute"/>
            <person name="Lucas S."/>
            <person name="Copeland A."/>
            <person name="Lapidus A."/>
            <person name="Cheng J.-F."/>
            <person name="Bruce D."/>
            <person name="Goodwin L."/>
            <person name="Pitluck S."/>
            <person name="Davenport K."/>
            <person name="Detter J.C."/>
            <person name="Han C."/>
            <person name="Tapia R."/>
            <person name="Land M."/>
            <person name="Hauser L."/>
            <person name="Jeffries C."/>
            <person name="Kyrpides N."/>
            <person name="Ivanova N."/>
            <person name="Mikhailova N."/>
            <person name="Begemann M.B."/>
            <person name="Mormile M.R."/>
            <person name="Wall J.D."/>
            <person name="Elias D.A."/>
            <person name="Woyke T."/>
        </authorList>
    </citation>
    <scope>NUCLEOTIDE SEQUENCE [LARGE SCALE GENOMIC DNA]</scope>
    <source>
        <strain evidence="9">sapolanicus</strain>
    </source>
</reference>
<comment type="subcellular location">
    <subcellularLocation>
        <location evidence="1">Membrane</location>
        <topology evidence="1">Single-pass membrane protein</topology>
    </subcellularLocation>
</comment>
<dbReference type="SUPFAM" id="SSF74653">
    <property type="entry name" value="TolA/TonB C-terminal domain"/>
    <property type="match status" value="1"/>
</dbReference>
<evidence type="ECO:0000256" key="5">
    <source>
        <dbReference type="SAM" id="MobiDB-lite"/>
    </source>
</evidence>
<keyword evidence="2 6" id="KW-0812">Transmembrane</keyword>
<dbReference type="GO" id="GO:0016020">
    <property type="term" value="C:membrane"/>
    <property type="evidence" value="ECO:0007669"/>
    <property type="project" value="UniProtKB-SubCell"/>
</dbReference>
<proteinExistence type="predicted"/>
<dbReference type="KEGG" id="has:Halsa_1267"/>
<dbReference type="Gene3D" id="3.30.1150.10">
    <property type="match status" value="1"/>
</dbReference>
<evidence type="ECO:0000256" key="1">
    <source>
        <dbReference type="ARBA" id="ARBA00004167"/>
    </source>
</evidence>
<evidence type="ECO:0000259" key="7">
    <source>
        <dbReference type="PROSITE" id="PS52015"/>
    </source>
</evidence>
<dbReference type="OrthoDB" id="2112712at2"/>
<dbReference type="PROSITE" id="PS52015">
    <property type="entry name" value="TONB_CTD"/>
    <property type="match status" value="1"/>
</dbReference>
<dbReference type="Proteomes" id="UP000007434">
    <property type="component" value="Chromosome"/>
</dbReference>
<organism evidence="8 9">
    <name type="scientific">Halanaerobium hydrogeniformans</name>
    <name type="common">Halanaerobium sp. (strain sapolanicus)</name>
    <dbReference type="NCBI Taxonomy" id="656519"/>
    <lineage>
        <taxon>Bacteria</taxon>
        <taxon>Bacillati</taxon>
        <taxon>Bacillota</taxon>
        <taxon>Clostridia</taxon>
        <taxon>Halanaerobiales</taxon>
        <taxon>Halanaerobiaceae</taxon>
        <taxon>Halanaerobium</taxon>
    </lineage>
</organism>
<dbReference type="NCBIfam" id="TIGR01352">
    <property type="entry name" value="tonB_Cterm"/>
    <property type="match status" value="1"/>
</dbReference>
<evidence type="ECO:0000256" key="4">
    <source>
        <dbReference type="ARBA" id="ARBA00023136"/>
    </source>
</evidence>
<evidence type="ECO:0000256" key="6">
    <source>
        <dbReference type="SAM" id="Phobius"/>
    </source>
</evidence>
<dbReference type="GO" id="GO:0055085">
    <property type="term" value="P:transmembrane transport"/>
    <property type="evidence" value="ECO:0007669"/>
    <property type="project" value="InterPro"/>
</dbReference>
<keyword evidence="9" id="KW-1185">Reference proteome</keyword>
<sequence length="315" mass="35696">MPNKNDQNKLLKYIILSLIFHLIIIYIIPIGFMHGSAQSNGQLSDYRYIQMVDYQPSLPDVDQVEPEAEAEAEEEEVVEEEIDEVDDPVEEEIDEVDDPVEEEIEEQVIEEDIEIEEEEIIVDEPSEEIAEEAVEDIIEEDIAEEVQEIIAAEESELEIEIDQDQDTASDTEQIEQEESETQQESEVEQESETVEETAVEEEPPPPPPPTSGDLVNLIVAPAFPKDLVGSRSEGVVKLSAEVSRQGEIREVDIVESSGYESMDRVAAITIERGWTFKEYQQPYRIPVTVEYYIDDSDNTQVEVELGEIQFISGGE</sequence>
<keyword evidence="4 6" id="KW-0472">Membrane</keyword>
<feature type="compositionally biased region" description="Acidic residues" evidence="5">
    <location>
        <begin position="156"/>
        <end position="203"/>
    </location>
</feature>
<dbReference type="EMBL" id="CP002304">
    <property type="protein sequence ID" value="ADQ14695.1"/>
    <property type="molecule type" value="Genomic_DNA"/>
</dbReference>
<dbReference type="STRING" id="656519.Halsa_1267"/>
<evidence type="ECO:0000313" key="9">
    <source>
        <dbReference type="Proteomes" id="UP000007434"/>
    </source>
</evidence>
<dbReference type="Pfam" id="PF03544">
    <property type="entry name" value="TonB_C"/>
    <property type="match status" value="1"/>
</dbReference>
<feature type="transmembrane region" description="Helical" evidence="6">
    <location>
        <begin position="12"/>
        <end position="32"/>
    </location>
</feature>
<dbReference type="InterPro" id="IPR006260">
    <property type="entry name" value="TonB/TolA_C"/>
</dbReference>
<reference evidence="8 9" key="2">
    <citation type="journal article" date="2011" name="J. Bacteriol.">
        <title>Complete Genome Sequence of the Haloalkaliphilic, Hydrogen Producing Halanaerobium hydrogenoformans.</title>
        <authorList>
            <person name="Brown S.D."/>
            <person name="Begemann M.B."/>
            <person name="Mormile M.R."/>
            <person name="Wall J.D."/>
            <person name="Han C.S."/>
            <person name="Goodwin L.A."/>
            <person name="Pitluck S."/>
            <person name="Land M.L."/>
            <person name="Hauser L.J."/>
            <person name="Elias D.A."/>
        </authorList>
    </citation>
    <scope>NUCLEOTIDE SEQUENCE [LARGE SCALE GENOMIC DNA]</scope>
    <source>
        <strain evidence="9">sapolanicus</strain>
    </source>
</reference>
<dbReference type="HOGENOM" id="CLU_810782_0_0_9"/>
<feature type="region of interest" description="Disordered" evidence="5">
    <location>
        <begin position="156"/>
        <end position="215"/>
    </location>
</feature>
<dbReference type="eggNOG" id="COG0810">
    <property type="taxonomic scope" value="Bacteria"/>
</dbReference>
<feature type="domain" description="TonB C-terminal" evidence="7">
    <location>
        <begin position="208"/>
        <end position="302"/>
    </location>
</feature>